<sequence>MSSNQRNKRTCTEDTNCEKKSRRRDTYGKIAADQKEAMLLQRRTKKIELEKCNDSIKSVVECPSERMKSQRDTMLSKQSPLTIRESSSANVKGSTSGTCKGQQDVSPEVISNTVGSSHETPNLSTVFDKGKDVGHSFCGFERGKAATSAFNFVTSSCHRRTSKLKKLIHQDQHLVNLRDNKMPPLKLLPTKFSLNRSTIITHYLNF</sequence>
<dbReference type="Proteomes" id="UP000790787">
    <property type="component" value="Chromosome 2"/>
</dbReference>
<feature type="compositionally biased region" description="Basic and acidic residues" evidence="1">
    <location>
        <begin position="10"/>
        <end position="29"/>
    </location>
</feature>
<evidence type="ECO:0000313" key="3">
    <source>
        <dbReference type="RefSeq" id="XP_016475092.1"/>
    </source>
</evidence>
<dbReference type="AlphaFoldDB" id="A0A1S4AEI9"/>
<accession>A0A1S4AEI9</accession>
<protein>
    <submittedName>
        <fullName evidence="3">Uncharacterized protein LOC107796790 isoform X1</fullName>
    </submittedName>
    <submittedName>
        <fullName evidence="3">Uncharacterized protein isoform X2</fullName>
    </submittedName>
</protein>
<gene>
    <name evidence="3" type="primary">LOC107796790</name>
</gene>
<keyword evidence="2" id="KW-1185">Reference proteome</keyword>
<evidence type="ECO:0000313" key="2">
    <source>
        <dbReference type="Proteomes" id="UP000790787"/>
    </source>
</evidence>
<feature type="compositionally biased region" description="Polar residues" evidence="1">
    <location>
        <begin position="72"/>
        <end position="104"/>
    </location>
</feature>
<evidence type="ECO:0000256" key="1">
    <source>
        <dbReference type="SAM" id="MobiDB-lite"/>
    </source>
</evidence>
<dbReference type="RefSeq" id="XP_016475092.1">
    <property type="nucleotide sequence ID" value="XM_016619606.1"/>
</dbReference>
<dbReference type="RefSeq" id="XP_016475092.1">
    <property type="nucleotide sequence ID" value="XM_016619606.2"/>
</dbReference>
<feature type="region of interest" description="Disordered" evidence="1">
    <location>
        <begin position="63"/>
        <end position="104"/>
    </location>
</feature>
<organism evidence="2 3">
    <name type="scientific">Nicotiana tabacum</name>
    <name type="common">Common tobacco</name>
    <dbReference type="NCBI Taxonomy" id="4097"/>
    <lineage>
        <taxon>Eukaryota</taxon>
        <taxon>Viridiplantae</taxon>
        <taxon>Streptophyta</taxon>
        <taxon>Embryophyta</taxon>
        <taxon>Tracheophyta</taxon>
        <taxon>Spermatophyta</taxon>
        <taxon>Magnoliopsida</taxon>
        <taxon>eudicotyledons</taxon>
        <taxon>Gunneridae</taxon>
        <taxon>Pentapetalae</taxon>
        <taxon>asterids</taxon>
        <taxon>lamiids</taxon>
        <taxon>Solanales</taxon>
        <taxon>Solanaceae</taxon>
        <taxon>Nicotianoideae</taxon>
        <taxon>Nicotianeae</taxon>
        <taxon>Nicotiana</taxon>
    </lineage>
</organism>
<dbReference type="OrthoDB" id="1301873at2759"/>
<reference evidence="2" key="1">
    <citation type="journal article" date="2014" name="Nat. Commun.">
        <title>The tobacco genome sequence and its comparison with those of tomato and potato.</title>
        <authorList>
            <person name="Sierro N."/>
            <person name="Battey J.N."/>
            <person name="Ouadi S."/>
            <person name="Bakaher N."/>
            <person name="Bovet L."/>
            <person name="Willig A."/>
            <person name="Goepfert S."/>
            <person name="Peitsch M.C."/>
            <person name="Ivanov N.V."/>
        </authorList>
    </citation>
    <scope>NUCLEOTIDE SEQUENCE [LARGE SCALE GENOMIC DNA]</scope>
</reference>
<feature type="region of interest" description="Disordered" evidence="1">
    <location>
        <begin position="1"/>
        <end position="29"/>
    </location>
</feature>
<reference evidence="3" key="2">
    <citation type="submission" date="2025-08" db="UniProtKB">
        <authorList>
            <consortium name="RefSeq"/>
        </authorList>
    </citation>
    <scope>IDENTIFICATION</scope>
    <source>
        <tissue evidence="3">Leaf</tissue>
    </source>
</reference>
<name>A0A1S4AEI9_TOBAC</name>
<dbReference type="GeneID" id="107796790"/>
<proteinExistence type="predicted"/>